<reference evidence="3" key="1">
    <citation type="submission" date="2023-12" db="EMBL/GenBank/DDBJ databases">
        <title>Novel isolates from deep terrestrial aquifers shed light on the physiology and ecology of the class Limnochordia.</title>
        <authorList>
            <person name="Karnachuk O.V."/>
            <person name="Lukina A.P."/>
            <person name="Avakyan M.R."/>
            <person name="Kadnikov V."/>
            <person name="Begmatov S."/>
            <person name="Beletsky A.V."/>
            <person name="Mardanov A.V."/>
            <person name="Ravin N.V."/>
        </authorList>
    </citation>
    <scope>NUCLEOTIDE SEQUENCE [LARGE SCALE GENOMIC DNA]</scope>
    <source>
        <strain evidence="3">LN</strain>
    </source>
</reference>
<evidence type="ECO:0000313" key="3">
    <source>
        <dbReference type="Proteomes" id="UP001333102"/>
    </source>
</evidence>
<dbReference type="InterPro" id="IPR036551">
    <property type="entry name" value="Flavin_trans-like"/>
</dbReference>
<dbReference type="NCBIfam" id="NF006161">
    <property type="entry name" value="PRK08305.1"/>
    <property type="match status" value="1"/>
</dbReference>
<keyword evidence="3" id="KW-1185">Reference proteome</keyword>
<accession>A0ABZ1BMS7</accession>
<dbReference type="Pfam" id="PF02441">
    <property type="entry name" value="Flavoprotein"/>
    <property type="match status" value="1"/>
</dbReference>
<dbReference type="InterPro" id="IPR003382">
    <property type="entry name" value="Flavoprotein"/>
</dbReference>
<evidence type="ECO:0000313" key="2">
    <source>
        <dbReference type="EMBL" id="WRP13432.1"/>
    </source>
</evidence>
<organism evidence="2 3">
    <name type="scientific">Geochorda subterranea</name>
    <dbReference type="NCBI Taxonomy" id="3109564"/>
    <lineage>
        <taxon>Bacteria</taxon>
        <taxon>Bacillati</taxon>
        <taxon>Bacillota</taxon>
        <taxon>Limnochordia</taxon>
        <taxon>Limnochordales</taxon>
        <taxon>Geochordaceae</taxon>
        <taxon>Geochorda</taxon>
    </lineage>
</organism>
<dbReference type="PIRSF" id="PIRSF001390">
    <property type="entry name" value="Dipicolinate_synth_subunit_B"/>
    <property type="match status" value="1"/>
</dbReference>
<sequence>MGTLAGKRIGWALAASHCSFEEVLPHIEWLRREGAEVWAILSEHATDTRFGTVQEWVERLERATGRTVMRSIVETEPLGPQRLLDALLIAPCTGNTLAKLALAITDGAVLMAAKATFRNGRPVVLAISTNDALGANAKNLGLLLNTKHVYMVPFGQDNPEAKPTSMVADFDLIVPTLEAALEGRQLQPMIIERARRQVR</sequence>
<feature type="domain" description="Flavoprotein" evidence="1">
    <location>
        <begin position="7"/>
        <end position="160"/>
    </location>
</feature>
<dbReference type="RefSeq" id="WP_324667677.1">
    <property type="nucleotide sequence ID" value="NZ_CP141614.1"/>
</dbReference>
<gene>
    <name evidence="2" type="ORF">VLY81_08195</name>
</gene>
<dbReference type="Proteomes" id="UP001333102">
    <property type="component" value="Chromosome"/>
</dbReference>
<protein>
    <submittedName>
        <fullName evidence="2">Dipicolinate synthase subunit B</fullName>
    </submittedName>
</protein>
<dbReference type="SUPFAM" id="SSF52507">
    <property type="entry name" value="Homo-oligomeric flavin-containing Cys decarboxylases, HFCD"/>
    <property type="match status" value="1"/>
</dbReference>
<proteinExistence type="predicted"/>
<dbReference type="EMBL" id="CP141614">
    <property type="protein sequence ID" value="WRP13432.1"/>
    <property type="molecule type" value="Genomic_DNA"/>
</dbReference>
<name>A0ABZ1BMS7_9FIRM</name>
<dbReference type="InterPro" id="IPR014214">
    <property type="entry name" value="Dipicolinic_acid_synth_B"/>
</dbReference>
<evidence type="ECO:0000259" key="1">
    <source>
        <dbReference type="Pfam" id="PF02441"/>
    </source>
</evidence>
<dbReference type="NCBIfam" id="TIGR02852">
    <property type="entry name" value="spore_dpaB"/>
    <property type="match status" value="1"/>
</dbReference>
<dbReference type="Gene3D" id="3.40.50.1950">
    <property type="entry name" value="Flavin prenyltransferase-like"/>
    <property type="match status" value="1"/>
</dbReference>